<dbReference type="Proteomes" id="UP000076038">
    <property type="component" value="Chromosome"/>
</dbReference>
<evidence type="ECO:0000259" key="4">
    <source>
        <dbReference type="Pfam" id="PF00881"/>
    </source>
</evidence>
<sequence length="232" mass="25970">MDAVTDDRGQQFSALAGILEERWTCRQFRPDAVPRGDIERVLALSQRTPSWCNTQPWQVIVTEGEGTDRFRRTLQDHVRGGGPVQSDIPFPTQYAGDYRDRRRACGLQLYDSVGIEKGDPRALAQMLRNFDFFDAPHVAVITTEADLGEYGAIDCGLYVNTFLLSAHSLGIATAPQAALASYSDFLHDYFDIPEHRRVVLGISFGYADLEHPINSFRTERADVTNVATWIGD</sequence>
<gene>
    <name evidence="5" type="ORF">A3Q41_01325</name>
</gene>
<dbReference type="KEGG" id="rhs:A3Q41_01325"/>
<keyword evidence="1" id="KW-0285">Flavoprotein</keyword>
<dbReference type="PANTHER" id="PTHR23026">
    <property type="entry name" value="NADPH NITROREDUCTASE"/>
    <property type="match status" value="1"/>
</dbReference>
<keyword evidence="2" id="KW-0288">FMN</keyword>
<dbReference type="AlphaFoldDB" id="A0A143QHK3"/>
<dbReference type="InterPro" id="IPR029479">
    <property type="entry name" value="Nitroreductase"/>
</dbReference>
<proteinExistence type="predicted"/>
<organism evidence="5 6">
    <name type="scientific">Rhodococcoides fascians</name>
    <name type="common">Rhodococcus fascians</name>
    <dbReference type="NCBI Taxonomy" id="1828"/>
    <lineage>
        <taxon>Bacteria</taxon>
        <taxon>Bacillati</taxon>
        <taxon>Actinomycetota</taxon>
        <taxon>Actinomycetes</taxon>
        <taxon>Mycobacteriales</taxon>
        <taxon>Nocardiaceae</taxon>
        <taxon>Rhodococcoides</taxon>
    </lineage>
</organism>
<keyword evidence="3" id="KW-0560">Oxidoreductase</keyword>
<dbReference type="SUPFAM" id="SSF55469">
    <property type="entry name" value="FMN-dependent nitroreductase-like"/>
    <property type="match status" value="1"/>
</dbReference>
<evidence type="ECO:0000256" key="2">
    <source>
        <dbReference type="ARBA" id="ARBA00022643"/>
    </source>
</evidence>
<dbReference type="InterPro" id="IPR000415">
    <property type="entry name" value="Nitroreductase-like"/>
</dbReference>
<dbReference type="GO" id="GO:0016491">
    <property type="term" value="F:oxidoreductase activity"/>
    <property type="evidence" value="ECO:0007669"/>
    <property type="project" value="UniProtKB-KW"/>
</dbReference>
<dbReference type="PATRIC" id="fig|1653479.3.peg.1338"/>
<accession>A0A143QHK3</accession>
<dbReference type="OrthoDB" id="9798230at2"/>
<evidence type="ECO:0000313" key="6">
    <source>
        <dbReference type="Proteomes" id="UP000076038"/>
    </source>
</evidence>
<dbReference type="EMBL" id="CP015220">
    <property type="protein sequence ID" value="AMY22633.1"/>
    <property type="molecule type" value="Genomic_DNA"/>
</dbReference>
<evidence type="ECO:0000313" key="5">
    <source>
        <dbReference type="EMBL" id="AMY22633.1"/>
    </source>
</evidence>
<feature type="domain" description="Nitroreductase" evidence="4">
    <location>
        <begin position="20"/>
        <end position="206"/>
    </location>
</feature>
<dbReference type="CDD" id="cd02136">
    <property type="entry name" value="PnbA_NfnB-like"/>
    <property type="match status" value="1"/>
</dbReference>
<protein>
    <recommendedName>
        <fullName evidence="4">Nitroreductase domain-containing protein</fullName>
    </recommendedName>
</protein>
<dbReference type="Gene3D" id="3.40.109.10">
    <property type="entry name" value="NADH Oxidase"/>
    <property type="match status" value="1"/>
</dbReference>
<dbReference type="PANTHER" id="PTHR23026:SF90">
    <property type="entry name" value="IODOTYROSINE DEIODINASE 1"/>
    <property type="match status" value="1"/>
</dbReference>
<reference evidence="5 6" key="1">
    <citation type="journal article" date="2016" name="Genome Announc.">
        <title>Complete Genome and Plasmid Sequences for Rhodococcus fascians D188 and Draft Sequences for Rhodococcus Isolates PBTS 1 and PBTS 2.</title>
        <authorList>
            <person name="Stamler R.A."/>
            <person name="Vereecke D."/>
            <person name="Zhang Y."/>
            <person name="Schilkey F."/>
            <person name="Devitt N."/>
            <person name="Randall J.J."/>
        </authorList>
    </citation>
    <scope>NUCLEOTIDE SEQUENCE [LARGE SCALE GENOMIC DNA]</scope>
    <source>
        <strain evidence="5 6">PBTS2</strain>
    </source>
</reference>
<dbReference type="Pfam" id="PF00881">
    <property type="entry name" value="Nitroreductase"/>
    <property type="match status" value="1"/>
</dbReference>
<dbReference type="RefSeq" id="WP_048319170.1">
    <property type="nucleotide sequence ID" value="NZ_CP015220.1"/>
</dbReference>
<keyword evidence="6" id="KW-1185">Reference proteome</keyword>
<evidence type="ECO:0000256" key="3">
    <source>
        <dbReference type="ARBA" id="ARBA00023002"/>
    </source>
</evidence>
<reference evidence="6" key="2">
    <citation type="submission" date="2016-04" db="EMBL/GenBank/DDBJ databases">
        <title>Complete Genome and Plasmid Sequences for Rhodococcus fascians D188 and Draft Sequences for Rhodococcus spp. Isolates PBTS 1 and PBTS 2.</title>
        <authorList>
            <person name="Stamer R."/>
            <person name="Vereecke D."/>
            <person name="Zhang Y."/>
            <person name="Schilkey F."/>
            <person name="Devitt N."/>
            <person name="Randall J."/>
        </authorList>
    </citation>
    <scope>NUCLEOTIDE SEQUENCE [LARGE SCALE GENOMIC DNA]</scope>
    <source>
        <strain evidence="6">PBTS2</strain>
    </source>
</reference>
<dbReference type="InterPro" id="IPR050627">
    <property type="entry name" value="Nitroreductase/BluB"/>
</dbReference>
<name>A0A143QHK3_RHOFA</name>
<evidence type="ECO:0000256" key="1">
    <source>
        <dbReference type="ARBA" id="ARBA00022630"/>
    </source>
</evidence>